<accession>A0ABP0RW59</accession>
<keyword evidence="2 3" id="KW-0143">Chaperone</keyword>
<evidence type="ECO:0000256" key="2">
    <source>
        <dbReference type="ARBA" id="ARBA00023186"/>
    </source>
</evidence>
<dbReference type="SUPFAM" id="SSF50129">
    <property type="entry name" value="GroES-like"/>
    <property type="match status" value="1"/>
</dbReference>
<name>A0ABP0RW59_9DINO</name>
<evidence type="ECO:0000256" key="1">
    <source>
        <dbReference type="ARBA" id="ARBA00006975"/>
    </source>
</evidence>
<sequence>VMSIVKRFIPLMDRVLVQKIKTEAKTASGIFLPDTAKKDPNWAKVLATGPGRLSKEGELLPMNIKVGDTVVIPEYGGVTLNFDNEEYHVFRDEDIMGVIQDE</sequence>
<dbReference type="HAMAP" id="MF_00580">
    <property type="entry name" value="CH10"/>
    <property type="match status" value="1"/>
</dbReference>
<evidence type="ECO:0000313" key="4">
    <source>
        <dbReference type="EMBL" id="CAK9104593.1"/>
    </source>
</evidence>
<dbReference type="CDD" id="cd00320">
    <property type="entry name" value="cpn10"/>
    <property type="match status" value="1"/>
</dbReference>
<dbReference type="PROSITE" id="PS00681">
    <property type="entry name" value="CHAPERONINS_CPN10"/>
    <property type="match status" value="1"/>
</dbReference>
<protein>
    <recommendedName>
        <fullName evidence="6">10 kDa heat shock protein, mitochondrial</fullName>
    </recommendedName>
</protein>
<keyword evidence="5" id="KW-1185">Reference proteome</keyword>
<feature type="non-terminal residue" evidence="4">
    <location>
        <position position="1"/>
    </location>
</feature>
<dbReference type="EMBL" id="CAXAMN010026632">
    <property type="protein sequence ID" value="CAK9104593.1"/>
    <property type="molecule type" value="Genomic_DNA"/>
</dbReference>
<reference evidence="4 5" key="1">
    <citation type="submission" date="2024-02" db="EMBL/GenBank/DDBJ databases">
        <authorList>
            <person name="Chen Y."/>
            <person name="Shah S."/>
            <person name="Dougan E. K."/>
            <person name="Thang M."/>
            <person name="Chan C."/>
        </authorList>
    </citation>
    <scope>NUCLEOTIDE SEQUENCE [LARGE SCALE GENOMIC DNA]</scope>
</reference>
<dbReference type="Gene3D" id="2.30.33.40">
    <property type="entry name" value="GroES chaperonin"/>
    <property type="match status" value="1"/>
</dbReference>
<comment type="caution">
    <text evidence="4">The sequence shown here is derived from an EMBL/GenBank/DDBJ whole genome shotgun (WGS) entry which is preliminary data.</text>
</comment>
<comment type="similarity">
    <text evidence="1 3">Belongs to the GroES chaperonin family.</text>
</comment>
<evidence type="ECO:0000313" key="5">
    <source>
        <dbReference type="Proteomes" id="UP001642484"/>
    </source>
</evidence>
<evidence type="ECO:0000256" key="3">
    <source>
        <dbReference type="RuleBase" id="RU003479"/>
    </source>
</evidence>
<proteinExistence type="inferred from homology"/>
<organism evidence="4 5">
    <name type="scientific">Durusdinium trenchii</name>
    <dbReference type="NCBI Taxonomy" id="1381693"/>
    <lineage>
        <taxon>Eukaryota</taxon>
        <taxon>Sar</taxon>
        <taxon>Alveolata</taxon>
        <taxon>Dinophyceae</taxon>
        <taxon>Suessiales</taxon>
        <taxon>Symbiodiniaceae</taxon>
        <taxon>Durusdinium</taxon>
    </lineage>
</organism>
<dbReference type="PANTHER" id="PTHR10772">
    <property type="entry name" value="10 KDA HEAT SHOCK PROTEIN"/>
    <property type="match status" value="1"/>
</dbReference>
<dbReference type="InterPro" id="IPR020818">
    <property type="entry name" value="Chaperonin_GroES"/>
</dbReference>
<dbReference type="InterPro" id="IPR037124">
    <property type="entry name" value="Chaperonin_GroES_sf"/>
</dbReference>
<evidence type="ECO:0008006" key="6">
    <source>
        <dbReference type="Google" id="ProtNLM"/>
    </source>
</evidence>
<dbReference type="InterPro" id="IPR011032">
    <property type="entry name" value="GroES-like_sf"/>
</dbReference>
<dbReference type="Pfam" id="PF00166">
    <property type="entry name" value="Cpn10"/>
    <property type="match status" value="1"/>
</dbReference>
<gene>
    <name evidence="4" type="ORF">CCMP2556_LOCUS49021</name>
</gene>
<dbReference type="PANTHER" id="PTHR10772:SF0">
    <property type="entry name" value="10 KDA HEAT SHOCK PROTEIN, MITOCHONDRIAL"/>
    <property type="match status" value="1"/>
</dbReference>
<dbReference type="SMART" id="SM00883">
    <property type="entry name" value="Cpn10"/>
    <property type="match status" value="1"/>
</dbReference>
<dbReference type="Proteomes" id="UP001642484">
    <property type="component" value="Unassembled WGS sequence"/>
</dbReference>
<dbReference type="InterPro" id="IPR018369">
    <property type="entry name" value="Chaprnonin_Cpn10_CS"/>
</dbReference>
<dbReference type="PRINTS" id="PR00297">
    <property type="entry name" value="CHAPERONIN10"/>
</dbReference>